<dbReference type="AlphaFoldDB" id="A0A8C9LDP6"/>
<keyword evidence="3" id="KW-1185">Reference proteome</keyword>
<evidence type="ECO:0000313" key="3">
    <source>
        <dbReference type="Proteomes" id="UP000694428"/>
    </source>
</evidence>
<dbReference type="InterPro" id="IPR000210">
    <property type="entry name" value="BTB/POZ_dom"/>
</dbReference>
<dbReference type="PANTHER" id="PTHR46105">
    <property type="entry name" value="AGAP004733-PA"/>
    <property type="match status" value="1"/>
</dbReference>
<dbReference type="Proteomes" id="UP000694428">
    <property type="component" value="Unplaced"/>
</dbReference>
<dbReference type="GO" id="GO:0000978">
    <property type="term" value="F:RNA polymerase II cis-regulatory region sequence-specific DNA binding"/>
    <property type="evidence" value="ECO:0007669"/>
    <property type="project" value="TreeGrafter"/>
</dbReference>
<dbReference type="PANTHER" id="PTHR46105:SF14">
    <property type="entry name" value="ZINC FINGER AND BTB DOMAIN-CONTAINING PROTEIN 22"/>
    <property type="match status" value="1"/>
</dbReference>
<dbReference type="InterPro" id="IPR011333">
    <property type="entry name" value="SKP1/BTB/POZ_sf"/>
</dbReference>
<dbReference type="SUPFAM" id="SSF54695">
    <property type="entry name" value="POZ domain"/>
    <property type="match status" value="1"/>
</dbReference>
<dbReference type="PROSITE" id="PS50097">
    <property type="entry name" value="BTB"/>
    <property type="match status" value="1"/>
</dbReference>
<proteinExistence type="predicted"/>
<evidence type="ECO:0000259" key="1">
    <source>
        <dbReference type="PROSITE" id="PS50097"/>
    </source>
</evidence>
<organism evidence="2 3">
    <name type="scientific">Pavo cristatus</name>
    <name type="common">Indian peafowl</name>
    <name type="synonym">Blue peafowl</name>
    <dbReference type="NCBI Taxonomy" id="9049"/>
    <lineage>
        <taxon>Eukaryota</taxon>
        <taxon>Metazoa</taxon>
        <taxon>Chordata</taxon>
        <taxon>Craniata</taxon>
        <taxon>Vertebrata</taxon>
        <taxon>Euteleostomi</taxon>
        <taxon>Archelosauria</taxon>
        <taxon>Archosauria</taxon>
        <taxon>Dinosauria</taxon>
        <taxon>Saurischia</taxon>
        <taxon>Theropoda</taxon>
        <taxon>Coelurosauria</taxon>
        <taxon>Aves</taxon>
        <taxon>Neognathae</taxon>
        <taxon>Galloanserae</taxon>
        <taxon>Galliformes</taxon>
        <taxon>Phasianidae</taxon>
        <taxon>Phasianinae</taxon>
        <taxon>Pavo</taxon>
    </lineage>
</organism>
<dbReference type="Ensembl" id="ENSPSTT00000020576.1">
    <property type="protein sequence ID" value="ENSPSTP00000019629.1"/>
    <property type="gene ID" value="ENSPSTG00000014192.1"/>
</dbReference>
<dbReference type="GO" id="GO:0000981">
    <property type="term" value="F:DNA-binding transcription factor activity, RNA polymerase II-specific"/>
    <property type="evidence" value="ECO:0007669"/>
    <property type="project" value="TreeGrafter"/>
</dbReference>
<sequence>MAEAGRVQISFPQHAAALLDSLNRLRLEGKFCDVAVHVGGRVFPAHKSVLAAASMGT</sequence>
<dbReference type="Pfam" id="PF00651">
    <property type="entry name" value="BTB"/>
    <property type="match status" value="1"/>
</dbReference>
<name>A0A8C9LDP6_PAVCR</name>
<accession>A0A8C9LDP6</accession>
<evidence type="ECO:0000313" key="2">
    <source>
        <dbReference type="Ensembl" id="ENSPSTP00000019629.1"/>
    </source>
</evidence>
<dbReference type="InterPro" id="IPR050457">
    <property type="entry name" value="ZnFinger_BTB_dom_contain"/>
</dbReference>
<reference evidence="2" key="1">
    <citation type="submission" date="2025-08" db="UniProtKB">
        <authorList>
            <consortium name="Ensembl"/>
        </authorList>
    </citation>
    <scope>IDENTIFICATION</scope>
</reference>
<dbReference type="Gene3D" id="3.30.710.10">
    <property type="entry name" value="Potassium Channel Kv1.1, Chain A"/>
    <property type="match status" value="1"/>
</dbReference>
<reference evidence="2" key="2">
    <citation type="submission" date="2025-09" db="UniProtKB">
        <authorList>
            <consortium name="Ensembl"/>
        </authorList>
    </citation>
    <scope>IDENTIFICATION</scope>
</reference>
<protein>
    <recommendedName>
        <fullName evidence="1">BTB domain-containing protein</fullName>
    </recommendedName>
</protein>
<feature type="domain" description="BTB" evidence="1">
    <location>
        <begin position="32"/>
        <end position="54"/>
    </location>
</feature>